<feature type="coiled-coil region" evidence="1">
    <location>
        <begin position="317"/>
        <end position="351"/>
    </location>
</feature>
<reference evidence="4" key="1">
    <citation type="submission" date="2022-07" db="EMBL/GenBank/DDBJ databases">
        <authorList>
            <person name="Macas J."/>
            <person name="Novak P."/>
            <person name="Neumann P."/>
        </authorList>
    </citation>
    <scope>NUCLEOTIDE SEQUENCE</scope>
</reference>
<feature type="domain" description="DCD" evidence="3">
    <location>
        <begin position="33"/>
        <end position="167"/>
    </location>
</feature>
<dbReference type="InterPro" id="IPR044832">
    <property type="entry name" value="NRP-like"/>
</dbReference>
<evidence type="ECO:0000313" key="4">
    <source>
        <dbReference type="EMBL" id="CAH9104893.1"/>
    </source>
</evidence>
<comment type="caution">
    <text evidence="4">The sequence shown here is derived from an EMBL/GenBank/DDBJ whole genome shotgun (WGS) entry which is preliminary data.</text>
</comment>
<protein>
    <recommendedName>
        <fullName evidence="3">DCD domain-containing protein</fullName>
    </recommendedName>
</protein>
<dbReference type="PANTHER" id="PTHR46034:SF23">
    <property type="entry name" value="DCD (DEVELOPMENT AND CELL DEATH) DOMAIN PROTEIN"/>
    <property type="match status" value="1"/>
</dbReference>
<dbReference type="Proteomes" id="UP001152523">
    <property type="component" value="Unassembled WGS sequence"/>
</dbReference>
<accession>A0AAV0DLW5</accession>
<keyword evidence="5" id="KW-1185">Reference proteome</keyword>
<gene>
    <name evidence="4" type="ORF">CEPIT_LOCUS16952</name>
</gene>
<dbReference type="EMBL" id="CAMAPF010000128">
    <property type="protein sequence ID" value="CAH9104893.1"/>
    <property type="molecule type" value="Genomic_DNA"/>
</dbReference>
<dbReference type="GO" id="GO:0034976">
    <property type="term" value="P:response to endoplasmic reticulum stress"/>
    <property type="evidence" value="ECO:0007669"/>
    <property type="project" value="InterPro"/>
</dbReference>
<feature type="region of interest" description="Disordered" evidence="2">
    <location>
        <begin position="1"/>
        <end position="25"/>
    </location>
</feature>
<dbReference type="Pfam" id="PF10539">
    <property type="entry name" value="Dev_Cell_Death"/>
    <property type="match status" value="1"/>
</dbReference>
<evidence type="ECO:0000313" key="5">
    <source>
        <dbReference type="Proteomes" id="UP001152523"/>
    </source>
</evidence>
<evidence type="ECO:0000256" key="2">
    <source>
        <dbReference type="SAM" id="MobiDB-lite"/>
    </source>
</evidence>
<dbReference type="SMART" id="SM00767">
    <property type="entry name" value="DCD"/>
    <property type="match status" value="1"/>
</dbReference>
<dbReference type="PROSITE" id="PS51222">
    <property type="entry name" value="DCD"/>
    <property type="match status" value="1"/>
</dbReference>
<dbReference type="InterPro" id="IPR013989">
    <property type="entry name" value="Dev_and_cell_death_domain"/>
</dbReference>
<feature type="region of interest" description="Disordered" evidence="2">
    <location>
        <begin position="178"/>
        <end position="260"/>
    </location>
</feature>
<dbReference type="AlphaFoldDB" id="A0AAV0DLW5"/>
<organism evidence="4 5">
    <name type="scientific">Cuscuta epithymum</name>
    <dbReference type="NCBI Taxonomy" id="186058"/>
    <lineage>
        <taxon>Eukaryota</taxon>
        <taxon>Viridiplantae</taxon>
        <taxon>Streptophyta</taxon>
        <taxon>Embryophyta</taxon>
        <taxon>Tracheophyta</taxon>
        <taxon>Spermatophyta</taxon>
        <taxon>Magnoliopsida</taxon>
        <taxon>eudicotyledons</taxon>
        <taxon>Gunneridae</taxon>
        <taxon>Pentapetalae</taxon>
        <taxon>asterids</taxon>
        <taxon>lamiids</taxon>
        <taxon>Solanales</taxon>
        <taxon>Convolvulaceae</taxon>
        <taxon>Cuscuteae</taxon>
        <taxon>Cuscuta</taxon>
        <taxon>Cuscuta subgen. Cuscuta</taxon>
    </lineage>
</organism>
<dbReference type="PANTHER" id="PTHR46034">
    <property type="match status" value="1"/>
</dbReference>
<evidence type="ECO:0000256" key="1">
    <source>
        <dbReference type="SAM" id="Coils"/>
    </source>
</evidence>
<name>A0AAV0DLW5_9ASTE</name>
<keyword evidence="1" id="KW-0175">Coiled coil</keyword>
<sequence length="356" mass="40550">MGSRKKNKNQTVKEQRPIQQHNYSVPARNLPRSELGAVIFGCKGHTIEECFSKLLFGLPFGHFAYVKKVSAGMPLFLFNYSDRKLLGTFEAAGPGKLNIDPYAWTNGADRETDFPAQVNIKMFERCYALMEDQFYPIIADNYYDQSRHFWFEMDHSQTAKMISLFSSSAQPYARPYQHHRPRTEASCSIPRNRYTAPLPYDGGKPPNASTSEAIPQKDAHPYSEQKSWSSLFKKHTSSGPSSPLAEDYNGGEWESCSSPPINKSELHEAFREDIEGEKASSYPLIEAPGVYSGEWEGEEDNVEGFEEPFVEAPEDMLSMLMQEVQLLKERQIEQEERIQALEKELASKRASKSRFL</sequence>
<evidence type="ECO:0000259" key="3">
    <source>
        <dbReference type="PROSITE" id="PS51222"/>
    </source>
</evidence>
<proteinExistence type="predicted"/>